<dbReference type="Proteomes" id="UP001222027">
    <property type="component" value="Unassembled WGS sequence"/>
</dbReference>
<gene>
    <name evidence="1" type="ORF">OPV22_030377</name>
</gene>
<reference evidence="1 2" key="1">
    <citation type="submission" date="2022-12" db="EMBL/GenBank/DDBJ databases">
        <title>Chromosome-scale assembly of the Ensete ventricosum genome.</title>
        <authorList>
            <person name="Dussert Y."/>
            <person name="Stocks J."/>
            <person name="Wendawek A."/>
            <person name="Woldeyes F."/>
            <person name="Nichols R.A."/>
            <person name="Borrell J.S."/>
        </authorList>
    </citation>
    <scope>NUCLEOTIDE SEQUENCE [LARGE SCALE GENOMIC DNA]</scope>
    <source>
        <strain evidence="2">cv. Maze</strain>
        <tissue evidence="1">Seeds</tissue>
    </source>
</reference>
<organism evidence="1 2">
    <name type="scientific">Ensete ventricosum</name>
    <name type="common">Abyssinian banana</name>
    <name type="synonym">Musa ensete</name>
    <dbReference type="NCBI Taxonomy" id="4639"/>
    <lineage>
        <taxon>Eukaryota</taxon>
        <taxon>Viridiplantae</taxon>
        <taxon>Streptophyta</taxon>
        <taxon>Embryophyta</taxon>
        <taxon>Tracheophyta</taxon>
        <taxon>Spermatophyta</taxon>
        <taxon>Magnoliopsida</taxon>
        <taxon>Liliopsida</taxon>
        <taxon>Zingiberales</taxon>
        <taxon>Musaceae</taxon>
        <taxon>Ensete</taxon>
    </lineage>
</organism>
<keyword evidence="2" id="KW-1185">Reference proteome</keyword>
<sequence>MRVLPTHPIKPHSDITCCCYKESFRYLVSSLAGRHGSLALLSSSISRRLHGAAAAFPGRLGALGIASALKCSCGESSIAVRESPYVLYLSSSSHSLFTLYEMQETEGFELRDECVA</sequence>
<accession>A0AAV8QFT3</accession>
<evidence type="ECO:0000313" key="1">
    <source>
        <dbReference type="EMBL" id="KAJ8467825.1"/>
    </source>
</evidence>
<dbReference type="EMBL" id="JAQQAF010000008">
    <property type="protein sequence ID" value="KAJ8467825.1"/>
    <property type="molecule type" value="Genomic_DNA"/>
</dbReference>
<comment type="caution">
    <text evidence="1">The sequence shown here is derived from an EMBL/GenBank/DDBJ whole genome shotgun (WGS) entry which is preliminary data.</text>
</comment>
<dbReference type="AlphaFoldDB" id="A0AAV8QFT3"/>
<proteinExistence type="predicted"/>
<evidence type="ECO:0000313" key="2">
    <source>
        <dbReference type="Proteomes" id="UP001222027"/>
    </source>
</evidence>
<protein>
    <submittedName>
        <fullName evidence="1">Uncharacterized protein</fullName>
    </submittedName>
</protein>
<name>A0AAV8QFT3_ENSVE</name>